<keyword evidence="2" id="KW-1133">Transmembrane helix</keyword>
<sequence>MNQNNNNQNQNKQNQSQDPQFKEGIFSKVTKPVGRPKPNLNKIPYNQWDWKISDPDFYESFHRLPDSKIPEIYNQVKWNRYNQSLYAAEPPKRLDFRPQTVWKKMKLEVVLLGTGIILGFMLPTFIRWGKKRELEREQDDQRRQYQQMNMQGNPQRMGSVRINQNLGGYYSENYKPGDNGEDQASLEFANRVALLSQEERDKRELVENATNQPVHGLGSGYFKT</sequence>
<evidence type="ECO:0000313" key="4">
    <source>
        <dbReference type="Proteomes" id="UP000039865"/>
    </source>
</evidence>
<keyword evidence="2" id="KW-0812">Transmembrane</keyword>
<organism evidence="3 4">
    <name type="scientific">Stylonychia lemnae</name>
    <name type="common">Ciliate</name>
    <dbReference type="NCBI Taxonomy" id="5949"/>
    <lineage>
        <taxon>Eukaryota</taxon>
        <taxon>Sar</taxon>
        <taxon>Alveolata</taxon>
        <taxon>Ciliophora</taxon>
        <taxon>Intramacronucleata</taxon>
        <taxon>Spirotrichea</taxon>
        <taxon>Stichotrichia</taxon>
        <taxon>Sporadotrichida</taxon>
        <taxon>Oxytrichidae</taxon>
        <taxon>Stylonychinae</taxon>
        <taxon>Stylonychia</taxon>
    </lineage>
</organism>
<dbReference type="EMBL" id="CCKQ01017955">
    <property type="protein sequence ID" value="CDW89883.1"/>
    <property type="molecule type" value="Genomic_DNA"/>
</dbReference>
<feature type="compositionally biased region" description="Low complexity" evidence="1">
    <location>
        <begin position="1"/>
        <end position="17"/>
    </location>
</feature>
<protein>
    <submittedName>
        <fullName evidence="3">Uncharacterized protein</fullName>
    </submittedName>
</protein>
<dbReference type="AlphaFoldDB" id="A0A078B8N4"/>
<dbReference type="Proteomes" id="UP000039865">
    <property type="component" value="Unassembled WGS sequence"/>
</dbReference>
<feature type="region of interest" description="Disordered" evidence="1">
    <location>
        <begin position="137"/>
        <end position="158"/>
    </location>
</feature>
<keyword evidence="4" id="KW-1185">Reference proteome</keyword>
<feature type="region of interest" description="Disordered" evidence="1">
    <location>
        <begin position="1"/>
        <end position="20"/>
    </location>
</feature>
<accession>A0A078B8N4</accession>
<gene>
    <name evidence="3" type="primary">Contig5061.g5415</name>
    <name evidence="3" type="ORF">STYLEM_19023</name>
</gene>
<name>A0A078B8N4_STYLE</name>
<dbReference type="InParanoid" id="A0A078B8N4"/>
<evidence type="ECO:0000256" key="1">
    <source>
        <dbReference type="SAM" id="MobiDB-lite"/>
    </source>
</evidence>
<keyword evidence="2" id="KW-0472">Membrane</keyword>
<evidence type="ECO:0000313" key="3">
    <source>
        <dbReference type="EMBL" id="CDW89883.1"/>
    </source>
</evidence>
<feature type="transmembrane region" description="Helical" evidence="2">
    <location>
        <begin position="109"/>
        <end position="126"/>
    </location>
</feature>
<evidence type="ECO:0000256" key="2">
    <source>
        <dbReference type="SAM" id="Phobius"/>
    </source>
</evidence>
<proteinExistence type="predicted"/>
<feature type="compositionally biased region" description="Polar residues" evidence="1">
    <location>
        <begin position="148"/>
        <end position="158"/>
    </location>
</feature>
<reference evidence="3 4" key="1">
    <citation type="submission" date="2014-06" db="EMBL/GenBank/DDBJ databases">
        <authorList>
            <person name="Swart Estienne"/>
        </authorList>
    </citation>
    <scope>NUCLEOTIDE SEQUENCE [LARGE SCALE GENOMIC DNA]</scope>
    <source>
        <strain evidence="3 4">130c</strain>
    </source>
</reference>